<feature type="region of interest" description="Disordered" evidence="1">
    <location>
        <begin position="1"/>
        <end position="23"/>
    </location>
</feature>
<feature type="domain" description="Restriction endonuclease type IV Mrr" evidence="2">
    <location>
        <begin position="56"/>
        <end position="147"/>
    </location>
</feature>
<proteinExistence type="predicted"/>
<dbReference type="SUPFAM" id="SSF52980">
    <property type="entry name" value="Restriction endonuclease-like"/>
    <property type="match status" value="1"/>
</dbReference>
<dbReference type="AlphaFoldDB" id="A0A8J3KTV2"/>
<evidence type="ECO:0000313" key="4">
    <source>
        <dbReference type="Proteomes" id="UP000659904"/>
    </source>
</evidence>
<dbReference type="RefSeq" id="WP_120319185.1">
    <property type="nucleotide sequence ID" value="NZ_BONH01000035.1"/>
</dbReference>
<dbReference type="InterPro" id="IPR011335">
    <property type="entry name" value="Restrct_endonuc-II-like"/>
</dbReference>
<dbReference type="EMBL" id="BONH01000035">
    <property type="protein sequence ID" value="GIG01155.1"/>
    <property type="molecule type" value="Genomic_DNA"/>
</dbReference>
<dbReference type="InterPro" id="IPR007560">
    <property type="entry name" value="Restrct_endonuc_IV_Mrr"/>
</dbReference>
<evidence type="ECO:0000259" key="2">
    <source>
        <dbReference type="Pfam" id="PF04471"/>
    </source>
</evidence>
<gene>
    <name evidence="3" type="ORF">Cci01nite_62480</name>
</gene>
<dbReference type="Pfam" id="PF04471">
    <property type="entry name" value="Mrr_cat"/>
    <property type="match status" value="1"/>
</dbReference>
<evidence type="ECO:0000256" key="1">
    <source>
        <dbReference type="SAM" id="MobiDB-lite"/>
    </source>
</evidence>
<accession>A0A8J3KTV2</accession>
<name>A0A8J3KTV2_9ACTN</name>
<reference evidence="3 4" key="1">
    <citation type="submission" date="2021-01" db="EMBL/GenBank/DDBJ databases">
        <title>Whole genome shotgun sequence of Catellatospora citrea NBRC 14495.</title>
        <authorList>
            <person name="Komaki H."/>
            <person name="Tamura T."/>
        </authorList>
    </citation>
    <scope>NUCLEOTIDE SEQUENCE [LARGE SCALE GENOMIC DNA]</scope>
    <source>
        <strain evidence="3 4">NBRC 14495</strain>
    </source>
</reference>
<dbReference type="GO" id="GO:0004519">
    <property type="term" value="F:endonuclease activity"/>
    <property type="evidence" value="ECO:0007669"/>
    <property type="project" value="InterPro"/>
</dbReference>
<dbReference type="Proteomes" id="UP000659904">
    <property type="component" value="Unassembled WGS sequence"/>
</dbReference>
<dbReference type="GO" id="GO:0003677">
    <property type="term" value="F:DNA binding"/>
    <property type="evidence" value="ECO:0007669"/>
    <property type="project" value="InterPro"/>
</dbReference>
<comment type="caution">
    <text evidence="3">The sequence shown here is derived from an EMBL/GenBank/DDBJ whole genome shotgun (WGS) entry which is preliminary data.</text>
</comment>
<dbReference type="GO" id="GO:0009307">
    <property type="term" value="P:DNA restriction-modification system"/>
    <property type="evidence" value="ECO:0007669"/>
    <property type="project" value="InterPro"/>
</dbReference>
<keyword evidence="4" id="KW-1185">Reference proteome</keyword>
<organism evidence="3 4">
    <name type="scientific">Catellatospora citrea</name>
    <dbReference type="NCBI Taxonomy" id="53366"/>
    <lineage>
        <taxon>Bacteria</taxon>
        <taxon>Bacillati</taxon>
        <taxon>Actinomycetota</taxon>
        <taxon>Actinomycetes</taxon>
        <taxon>Micromonosporales</taxon>
        <taxon>Micromonosporaceae</taxon>
        <taxon>Catellatospora</taxon>
    </lineage>
</organism>
<evidence type="ECO:0000313" key="3">
    <source>
        <dbReference type="EMBL" id="GIG01155.1"/>
    </source>
</evidence>
<sequence>MQGQSIHDVRSIHSGSVQPREASSVKRSAITLFQARVGAYLGRAAHGTSHRRGRHYENLLAYLLSSVPGCVVKRNTLNAYGTEEVDIAVANSKATAGLHMLPELFLVECKNWSHPVDSTTLGYFVNVIADRGCRTGILAAAGGITGDQTHRTRAYAIGAAALIRGIRILVITADDLRAMRRPTDLVKLLHERDLALTAYGSIHLG</sequence>
<protein>
    <recommendedName>
        <fullName evidence="2">Restriction endonuclease type IV Mrr domain-containing protein</fullName>
    </recommendedName>
</protein>